<dbReference type="FunFam" id="3.10.20.740:FF:000004">
    <property type="entry name" value="NADH-quinone oxidoreductase"/>
    <property type="match status" value="1"/>
</dbReference>
<comment type="cofactor">
    <cofactor evidence="1">
        <name>[4Fe-4S] cluster</name>
        <dbReference type="ChEBI" id="CHEBI:49883"/>
    </cofactor>
</comment>
<name>A0A1E5G7L0_9FIRM</name>
<dbReference type="GO" id="GO:0016020">
    <property type="term" value="C:membrane"/>
    <property type="evidence" value="ECO:0007669"/>
    <property type="project" value="UniProtKB-SubCell"/>
</dbReference>
<dbReference type="InterPro" id="IPR000283">
    <property type="entry name" value="NADH_UbQ_OxRdtase_75kDa_su_CS"/>
</dbReference>
<evidence type="ECO:0000256" key="3">
    <source>
        <dbReference type="ARBA" id="ARBA00005404"/>
    </source>
</evidence>
<keyword evidence="20" id="KW-1185">Reference proteome</keyword>
<dbReference type="PROSITE" id="PS00198">
    <property type="entry name" value="4FE4S_FER_1"/>
    <property type="match status" value="1"/>
</dbReference>
<dbReference type="InterPro" id="IPR017900">
    <property type="entry name" value="4Fe4S_Fe_S_CS"/>
</dbReference>
<sequence>MNLITIEVNGQTYTMETSKSILDACKEIGIDIPTLCYDKDLKITASCRLCIVEIENKSTLVTACSTPIYDGLKIYTESEKVIEARQEILRLLLANHDLRCLTCHRNGDCRLQDYSYRYNVHDTPYPDGPNKEIPIDDTNSFFVRDYAKCILCGKCVSVCSDINGAHAIDFTNRGYKTKVASSFDESLQNTSCNFCGMCIQVCPVAALVPKSEIGKGRPWETTKVKTTCSYCGVGCQLQLKIMDNQIIGVAKDESGSNLGHLCVKGQFGWEYVHARDRLSMPLIKNRKTGQFEEVAWDVAIDFIYENLQPILNESGGDAVGGLCSAKCTNEENYLFQKLMRTVFTTNNVDHCARL</sequence>
<gene>
    <name evidence="19" type="ORF">BHF68_03435</name>
</gene>
<dbReference type="InterPro" id="IPR017896">
    <property type="entry name" value="4Fe4S_Fe-S-bd"/>
</dbReference>
<comment type="cofactor">
    <cofactor evidence="14">
        <name>[2Fe-2S] cluster</name>
        <dbReference type="ChEBI" id="CHEBI:190135"/>
    </cofactor>
</comment>
<dbReference type="FunFam" id="3.30.70.20:FF:000035">
    <property type="entry name" value="Iron hydrogenase 1"/>
    <property type="match status" value="1"/>
</dbReference>
<organism evidence="19 20">
    <name type="scientific">Desulfuribacillus alkaliarsenatis</name>
    <dbReference type="NCBI Taxonomy" id="766136"/>
    <lineage>
        <taxon>Bacteria</taxon>
        <taxon>Bacillati</taxon>
        <taxon>Bacillota</taxon>
        <taxon>Desulfuribacillia</taxon>
        <taxon>Desulfuribacillales</taxon>
        <taxon>Desulfuribacillaceae</taxon>
        <taxon>Desulfuribacillus</taxon>
    </lineage>
</organism>
<dbReference type="SMART" id="SM00929">
    <property type="entry name" value="NADH-G_4Fe-4S_3"/>
    <property type="match status" value="1"/>
</dbReference>
<comment type="subcellular location">
    <subcellularLocation>
        <location evidence="2">Membrane</location>
    </subcellularLocation>
</comment>
<dbReference type="InterPro" id="IPR006656">
    <property type="entry name" value="Mopterin_OxRdtase"/>
</dbReference>
<keyword evidence="12" id="KW-0520">NAD</keyword>
<evidence type="ECO:0000256" key="14">
    <source>
        <dbReference type="ARBA" id="ARBA00034078"/>
    </source>
</evidence>
<dbReference type="Pfam" id="PF13510">
    <property type="entry name" value="Fer2_4"/>
    <property type="match status" value="1"/>
</dbReference>
<dbReference type="SUPFAM" id="SSF54292">
    <property type="entry name" value="2Fe-2S ferredoxin-like"/>
    <property type="match status" value="1"/>
</dbReference>
<dbReference type="Gene3D" id="3.30.70.20">
    <property type="match status" value="1"/>
</dbReference>
<evidence type="ECO:0000313" key="19">
    <source>
        <dbReference type="EMBL" id="OEF98724.1"/>
    </source>
</evidence>
<dbReference type="Pfam" id="PF12838">
    <property type="entry name" value="Fer4_7"/>
    <property type="match status" value="1"/>
</dbReference>
<keyword evidence="5" id="KW-0001">2Fe-2S</keyword>
<evidence type="ECO:0000256" key="11">
    <source>
        <dbReference type="ARBA" id="ARBA00023014"/>
    </source>
</evidence>
<evidence type="ECO:0000256" key="10">
    <source>
        <dbReference type="ARBA" id="ARBA00023004"/>
    </source>
</evidence>
<dbReference type="InterPro" id="IPR036010">
    <property type="entry name" value="2Fe-2S_ferredoxin-like_sf"/>
</dbReference>
<dbReference type="STRING" id="766136.BHF68_03435"/>
<evidence type="ECO:0000256" key="4">
    <source>
        <dbReference type="ARBA" id="ARBA00022485"/>
    </source>
</evidence>
<dbReference type="EMBL" id="MIJE01000001">
    <property type="protein sequence ID" value="OEF98724.1"/>
    <property type="molecule type" value="Genomic_DNA"/>
</dbReference>
<keyword evidence="11" id="KW-0411">Iron-sulfur</keyword>
<dbReference type="PROSITE" id="PS51669">
    <property type="entry name" value="4FE4S_MOW_BIS_MGD"/>
    <property type="match status" value="1"/>
</dbReference>
<dbReference type="GO" id="GO:0008137">
    <property type="term" value="F:NADH dehydrogenase (ubiquinone) activity"/>
    <property type="evidence" value="ECO:0007669"/>
    <property type="project" value="InterPro"/>
</dbReference>
<evidence type="ECO:0000256" key="12">
    <source>
        <dbReference type="ARBA" id="ARBA00023027"/>
    </source>
</evidence>
<feature type="domain" description="4Fe-4S Mo/W bis-MGD-type" evidence="17">
    <location>
        <begin position="221"/>
        <end position="276"/>
    </location>
</feature>
<dbReference type="SUPFAM" id="SSF54862">
    <property type="entry name" value="4Fe-4S ferredoxins"/>
    <property type="match status" value="1"/>
</dbReference>
<evidence type="ECO:0000256" key="6">
    <source>
        <dbReference type="ARBA" id="ARBA00022723"/>
    </source>
</evidence>
<dbReference type="Proteomes" id="UP000094296">
    <property type="component" value="Unassembled WGS sequence"/>
</dbReference>
<dbReference type="GO" id="GO:0003954">
    <property type="term" value="F:NADH dehydrogenase activity"/>
    <property type="evidence" value="ECO:0007669"/>
    <property type="project" value="TreeGrafter"/>
</dbReference>
<evidence type="ECO:0000259" key="17">
    <source>
        <dbReference type="PROSITE" id="PS51669"/>
    </source>
</evidence>
<feature type="domain" description="4Fe-4S ferredoxin-type" evidence="16">
    <location>
        <begin position="140"/>
        <end position="171"/>
    </location>
</feature>
<evidence type="ECO:0008006" key="21">
    <source>
        <dbReference type="Google" id="ProtNLM"/>
    </source>
</evidence>
<dbReference type="PROSITE" id="PS00551">
    <property type="entry name" value="MOLYBDOPTERIN_PROK_1"/>
    <property type="match status" value="1"/>
</dbReference>
<dbReference type="CDD" id="cd00207">
    <property type="entry name" value="fer2"/>
    <property type="match status" value="1"/>
</dbReference>
<dbReference type="PANTHER" id="PTHR43105:SF14">
    <property type="entry name" value="FORMATE DEHYDROGENASE H"/>
    <property type="match status" value="1"/>
</dbReference>
<dbReference type="PANTHER" id="PTHR43105">
    <property type="entry name" value="RESPIRATORY NITRATE REDUCTASE"/>
    <property type="match status" value="1"/>
</dbReference>
<dbReference type="GO" id="GO:0051537">
    <property type="term" value="F:2 iron, 2 sulfur cluster binding"/>
    <property type="evidence" value="ECO:0007669"/>
    <property type="project" value="UniProtKB-KW"/>
</dbReference>
<feature type="domain" description="4Fe-4S ferredoxin-type" evidence="16">
    <location>
        <begin position="183"/>
        <end position="212"/>
    </location>
</feature>
<protein>
    <recommendedName>
        <fullName evidence="21">NADH dehydrogenase</fullName>
    </recommendedName>
</protein>
<evidence type="ECO:0000256" key="9">
    <source>
        <dbReference type="ARBA" id="ARBA00023002"/>
    </source>
</evidence>
<dbReference type="InterPro" id="IPR019574">
    <property type="entry name" value="NADH_UbQ_OxRdtase_Gsu_4Fe4S-bd"/>
</dbReference>
<dbReference type="InterPro" id="IPR050123">
    <property type="entry name" value="Prok_molybdopt-oxidoreductase"/>
</dbReference>
<dbReference type="AlphaFoldDB" id="A0A1E5G7L0"/>
<dbReference type="PROSITE" id="PS51839">
    <property type="entry name" value="4FE4S_HC3"/>
    <property type="match status" value="1"/>
</dbReference>
<keyword evidence="13" id="KW-0472">Membrane</keyword>
<dbReference type="PROSITE" id="PS00641">
    <property type="entry name" value="COMPLEX1_75K_1"/>
    <property type="match status" value="1"/>
</dbReference>
<keyword evidence="8" id="KW-1278">Translocase</keyword>
<feature type="domain" description="2Fe-2S ferredoxin-type" evidence="15">
    <location>
        <begin position="2"/>
        <end position="80"/>
    </location>
</feature>
<evidence type="ECO:0000256" key="5">
    <source>
        <dbReference type="ARBA" id="ARBA00022714"/>
    </source>
</evidence>
<keyword evidence="10" id="KW-0408">Iron</keyword>
<dbReference type="GO" id="GO:0046872">
    <property type="term" value="F:metal ion binding"/>
    <property type="evidence" value="ECO:0007669"/>
    <property type="project" value="UniProtKB-KW"/>
</dbReference>
<evidence type="ECO:0000256" key="2">
    <source>
        <dbReference type="ARBA" id="ARBA00004370"/>
    </source>
</evidence>
<keyword evidence="4" id="KW-0004">4Fe-4S</keyword>
<dbReference type="PROSITE" id="PS51379">
    <property type="entry name" value="4FE4S_FER_2"/>
    <property type="match status" value="2"/>
</dbReference>
<dbReference type="InterPro" id="IPR027467">
    <property type="entry name" value="MopterinOxRdtase_cofactor_BS"/>
</dbReference>
<dbReference type="GO" id="GO:0042773">
    <property type="term" value="P:ATP synthesis coupled electron transport"/>
    <property type="evidence" value="ECO:0007669"/>
    <property type="project" value="InterPro"/>
</dbReference>
<evidence type="ECO:0000256" key="13">
    <source>
        <dbReference type="ARBA" id="ARBA00023136"/>
    </source>
</evidence>
<dbReference type="InterPro" id="IPR001041">
    <property type="entry name" value="2Fe-2S_ferredoxin-type"/>
</dbReference>
<dbReference type="SUPFAM" id="SSF53706">
    <property type="entry name" value="Formate dehydrogenase/DMSO reductase, domains 1-3"/>
    <property type="match status" value="1"/>
</dbReference>
<dbReference type="Pfam" id="PF10588">
    <property type="entry name" value="NADH-G_4Fe-4S_3"/>
    <property type="match status" value="1"/>
</dbReference>
<dbReference type="GO" id="GO:0051539">
    <property type="term" value="F:4 iron, 4 sulfur cluster binding"/>
    <property type="evidence" value="ECO:0007669"/>
    <property type="project" value="UniProtKB-KW"/>
</dbReference>
<dbReference type="PROSITE" id="PS51085">
    <property type="entry name" value="2FE2S_FER_2"/>
    <property type="match status" value="1"/>
</dbReference>
<reference evidence="19 20" key="1">
    <citation type="submission" date="2016-09" db="EMBL/GenBank/DDBJ databases">
        <title>Draft genome sequence for the type strain of Desulfuribacillus alkaliarsenatis AHT28, an obligately anaerobic, sulfidogenic bacterium isolated from Russian soda lake sediments.</title>
        <authorList>
            <person name="Abin C.A."/>
            <person name="Hollibaugh J.T."/>
        </authorList>
    </citation>
    <scope>NUCLEOTIDE SEQUENCE [LARGE SCALE GENOMIC DNA]</scope>
    <source>
        <strain evidence="19 20">AHT28</strain>
    </source>
</reference>
<evidence type="ECO:0000259" key="15">
    <source>
        <dbReference type="PROSITE" id="PS51085"/>
    </source>
</evidence>
<dbReference type="InterPro" id="IPR006963">
    <property type="entry name" value="Mopterin_OxRdtase_4Fe-4S_dom"/>
</dbReference>
<evidence type="ECO:0000259" key="16">
    <source>
        <dbReference type="PROSITE" id="PS51379"/>
    </source>
</evidence>
<evidence type="ECO:0000259" key="18">
    <source>
        <dbReference type="PROSITE" id="PS51839"/>
    </source>
</evidence>
<dbReference type="Gene3D" id="3.10.20.740">
    <property type="match status" value="1"/>
</dbReference>
<proteinExistence type="inferred from homology"/>
<keyword evidence="7" id="KW-0677">Repeat</keyword>
<evidence type="ECO:0000313" key="20">
    <source>
        <dbReference type="Proteomes" id="UP000094296"/>
    </source>
</evidence>
<comment type="caution">
    <text evidence="19">The sequence shown here is derived from an EMBL/GenBank/DDBJ whole genome shotgun (WGS) entry which is preliminary data.</text>
</comment>
<dbReference type="SMART" id="SM00926">
    <property type="entry name" value="Molybdop_Fe4S4"/>
    <property type="match status" value="1"/>
</dbReference>
<dbReference type="Pfam" id="PF00384">
    <property type="entry name" value="Molybdopterin"/>
    <property type="match status" value="1"/>
</dbReference>
<accession>A0A1E5G7L0</accession>
<dbReference type="Gene3D" id="2.20.25.90">
    <property type="entry name" value="ADC-like domains"/>
    <property type="match status" value="1"/>
</dbReference>
<keyword evidence="6" id="KW-0479">Metal-binding</keyword>
<evidence type="ECO:0000256" key="8">
    <source>
        <dbReference type="ARBA" id="ARBA00022967"/>
    </source>
</evidence>
<dbReference type="Pfam" id="PF04879">
    <property type="entry name" value="Molybdop_Fe4S4"/>
    <property type="match status" value="1"/>
</dbReference>
<feature type="domain" description="4Fe-4S His(Cys)3-ligated-type" evidence="18">
    <location>
        <begin position="80"/>
        <end position="119"/>
    </location>
</feature>
<comment type="similarity">
    <text evidence="3">Belongs to the complex I 75 kDa subunit family.</text>
</comment>
<keyword evidence="9" id="KW-0560">Oxidoreductase</keyword>
<dbReference type="Gene3D" id="3.40.50.740">
    <property type="match status" value="1"/>
</dbReference>
<evidence type="ECO:0000256" key="7">
    <source>
        <dbReference type="ARBA" id="ARBA00022737"/>
    </source>
</evidence>
<evidence type="ECO:0000256" key="1">
    <source>
        <dbReference type="ARBA" id="ARBA00001966"/>
    </source>
</evidence>